<dbReference type="GeneID" id="9592942"/>
<keyword evidence="2" id="KW-1185">Reference proteome</keyword>
<proteinExistence type="predicted"/>
<reference evidence="1 2" key="1">
    <citation type="journal article" date="2010" name="Nat. Biotechnol.">
        <title>Genome sequence of the model mushroom Schizophyllum commune.</title>
        <authorList>
            <person name="Ohm R.A."/>
            <person name="de Jong J.F."/>
            <person name="Lugones L.G."/>
            <person name="Aerts A."/>
            <person name="Kothe E."/>
            <person name="Stajich J.E."/>
            <person name="de Vries R.P."/>
            <person name="Record E."/>
            <person name="Levasseur A."/>
            <person name="Baker S.E."/>
            <person name="Bartholomew K.A."/>
            <person name="Coutinho P.M."/>
            <person name="Erdmann S."/>
            <person name="Fowler T.J."/>
            <person name="Gathman A.C."/>
            <person name="Lombard V."/>
            <person name="Henrissat B."/>
            <person name="Knabe N."/>
            <person name="Kuees U."/>
            <person name="Lilly W.W."/>
            <person name="Lindquist E."/>
            <person name="Lucas S."/>
            <person name="Magnuson J.K."/>
            <person name="Piumi F."/>
            <person name="Raudaskoski M."/>
            <person name="Salamov A."/>
            <person name="Schmutz J."/>
            <person name="Schwarze F.W.M.R."/>
            <person name="vanKuyk P.A."/>
            <person name="Horton J.S."/>
            <person name="Grigoriev I.V."/>
            <person name="Woesten H.A.B."/>
        </authorList>
    </citation>
    <scope>NUCLEOTIDE SEQUENCE [LARGE SCALE GENOMIC DNA]</scope>
    <source>
        <strain evidence="2">H4-8 / FGSC 9210</strain>
    </source>
</reference>
<dbReference type="VEuPathDB" id="FungiDB:SCHCODRAFT_02594037"/>
<evidence type="ECO:0000313" key="1">
    <source>
        <dbReference type="EMBL" id="EFI91404.1"/>
    </source>
</evidence>
<organism evidence="2">
    <name type="scientific">Schizophyllum commune (strain H4-8 / FGSC 9210)</name>
    <name type="common">Split gill fungus</name>
    <dbReference type="NCBI Taxonomy" id="578458"/>
    <lineage>
        <taxon>Eukaryota</taxon>
        <taxon>Fungi</taxon>
        <taxon>Dikarya</taxon>
        <taxon>Basidiomycota</taxon>
        <taxon>Agaricomycotina</taxon>
        <taxon>Agaricomycetes</taxon>
        <taxon>Agaricomycetidae</taxon>
        <taxon>Agaricales</taxon>
        <taxon>Schizophyllaceae</taxon>
        <taxon>Schizophyllum</taxon>
    </lineage>
</organism>
<name>D8QKU5_SCHCM</name>
<dbReference type="OrthoDB" id="3038759at2759"/>
<dbReference type="Proteomes" id="UP000007431">
    <property type="component" value="Unassembled WGS sequence"/>
</dbReference>
<dbReference type="KEGG" id="scm:SCHCO_02594037"/>
<dbReference type="InParanoid" id="D8QKU5"/>
<evidence type="ECO:0008006" key="3">
    <source>
        <dbReference type="Google" id="ProtNLM"/>
    </source>
</evidence>
<sequence length="360" mass="41263">MGIPLADITAELYPDDIHCYTKTAVTLGRVCSTWMGVTRGYPLLWTTVDIAPPDMNSLAVLTSCLRYSGSLPLSLELDLSNYRECDQVDAVLKRLMRTVARNAHRWASISMMLYKYTGLLKHLTIAPRGAFTSLERVSIEAYHVGPWQSNPARGLYESFCASPDLHAVCWWSEPIALDAPEFAIANLTHVGLFLNDGTAEILTILRRCNRLQVLQFIFHDSCDQPQGSLGTVHLPHLHTLMLRSIRYDFTWLYKYFLVPRLRRLDVVPRYPQGEAIECMLSQSRASLRMLNWGFPRYWHIDDLVGLLHSDPLRSLRVLRYLARPHCRTVETFEEVARLVPSHVETYTASFYEAESAFRRL</sequence>
<evidence type="ECO:0000313" key="2">
    <source>
        <dbReference type="Proteomes" id="UP000007431"/>
    </source>
</evidence>
<protein>
    <recommendedName>
        <fullName evidence="3">F-box domain-containing protein</fullName>
    </recommendedName>
</protein>
<dbReference type="EMBL" id="GL377317">
    <property type="protein sequence ID" value="EFI91404.1"/>
    <property type="molecule type" value="Genomic_DNA"/>
</dbReference>
<dbReference type="RefSeq" id="XP_003026307.1">
    <property type="nucleotide sequence ID" value="XM_003026261.1"/>
</dbReference>
<feature type="non-terminal residue" evidence="1">
    <location>
        <position position="360"/>
    </location>
</feature>
<dbReference type="AlphaFoldDB" id="D8QKU5"/>
<accession>D8QKU5</accession>
<dbReference type="HOGENOM" id="CLU_048631_0_0_1"/>
<gene>
    <name evidence="1" type="ORF">SCHCODRAFT_114461</name>
</gene>